<organism evidence="2">
    <name type="scientific">freshwater metagenome</name>
    <dbReference type="NCBI Taxonomy" id="449393"/>
    <lineage>
        <taxon>unclassified sequences</taxon>
        <taxon>metagenomes</taxon>
        <taxon>ecological metagenomes</taxon>
    </lineage>
</organism>
<name>A0A6J6CKY8_9ZZZZ</name>
<accession>A0A6J6CKY8</accession>
<evidence type="ECO:0000256" key="1">
    <source>
        <dbReference type="SAM" id="Phobius"/>
    </source>
</evidence>
<gene>
    <name evidence="2" type="ORF">UFOPK1581_00168</name>
</gene>
<keyword evidence="1" id="KW-0812">Transmembrane</keyword>
<keyword evidence="1" id="KW-1133">Transmembrane helix</keyword>
<proteinExistence type="predicted"/>
<evidence type="ECO:0000313" key="2">
    <source>
        <dbReference type="EMBL" id="CAB4550989.1"/>
    </source>
</evidence>
<sequence>MENVEATELTSWEWVADFAMSTVPPILMGIIFYVVMRAIFRADSTERKVYAEIEAEERAKRKNPPNA</sequence>
<dbReference type="AlphaFoldDB" id="A0A6J6CKY8"/>
<dbReference type="EMBL" id="CAEZTB010000014">
    <property type="protein sequence ID" value="CAB4550989.1"/>
    <property type="molecule type" value="Genomic_DNA"/>
</dbReference>
<keyword evidence="1" id="KW-0472">Membrane</keyword>
<protein>
    <submittedName>
        <fullName evidence="2">Unannotated protein</fullName>
    </submittedName>
</protein>
<feature type="transmembrane region" description="Helical" evidence="1">
    <location>
        <begin position="18"/>
        <end position="40"/>
    </location>
</feature>
<reference evidence="2" key="1">
    <citation type="submission" date="2020-05" db="EMBL/GenBank/DDBJ databases">
        <authorList>
            <person name="Chiriac C."/>
            <person name="Salcher M."/>
            <person name="Ghai R."/>
            <person name="Kavagutti S V."/>
        </authorList>
    </citation>
    <scope>NUCLEOTIDE SEQUENCE</scope>
</reference>